<protein>
    <submittedName>
        <fullName evidence="1">Uncharacterized protein</fullName>
    </submittedName>
</protein>
<reference evidence="1" key="1">
    <citation type="submission" date="2015-11" db="EMBL/GenBank/DDBJ databases">
        <title>De novo transcriptome assembly of four potential Pierce s Disease insect vectors from Arizona vineyards.</title>
        <authorList>
            <person name="Tassone E.E."/>
        </authorList>
    </citation>
    <scope>NUCLEOTIDE SEQUENCE</scope>
</reference>
<evidence type="ECO:0000313" key="1">
    <source>
        <dbReference type="EMBL" id="JAT27550.1"/>
    </source>
</evidence>
<accession>A0A1B6LV94</accession>
<dbReference type="AlphaFoldDB" id="A0A1B6LV94"/>
<organism evidence="1">
    <name type="scientific">Graphocephala atropunctata</name>
    <dbReference type="NCBI Taxonomy" id="36148"/>
    <lineage>
        <taxon>Eukaryota</taxon>
        <taxon>Metazoa</taxon>
        <taxon>Ecdysozoa</taxon>
        <taxon>Arthropoda</taxon>
        <taxon>Hexapoda</taxon>
        <taxon>Insecta</taxon>
        <taxon>Pterygota</taxon>
        <taxon>Neoptera</taxon>
        <taxon>Paraneoptera</taxon>
        <taxon>Hemiptera</taxon>
        <taxon>Auchenorrhyncha</taxon>
        <taxon>Membracoidea</taxon>
        <taxon>Cicadellidae</taxon>
        <taxon>Cicadellinae</taxon>
        <taxon>Cicadellini</taxon>
        <taxon>Graphocephala</taxon>
    </lineage>
</organism>
<proteinExistence type="predicted"/>
<name>A0A1B6LV94_9HEMI</name>
<sequence length="102" mass="11840">MPHVKLCGSMRQIMCRMSVDALCREFTVYHGLRNRNGPMELELPHCNAPWLQRFRNHLNYKLDSSTWNYHENATEATVVAAEREEGLELKLKRGAELPNNSL</sequence>
<dbReference type="EMBL" id="GEBQ01012427">
    <property type="protein sequence ID" value="JAT27550.1"/>
    <property type="molecule type" value="Transcribed_RNA"/>
</dbReference>
<gene>
    <name evidence="1" type="ORF">g.35654</name>
</gene>